<gene>
    <name evidence="5" type="ORF">METZ01_LOCUS214504</name>
</gene>
<dbReference type="GO" id="GO:0043590">
    <property type="term" value="C:bacterial nucleoid"/>
    <property type="evidence" value="ECO:0007669"/>
    <property type="project" value="TreeGrafter"/>
</dbReference>
<dbReference type="InterPro" id="IPR037278">
    <property type="entry name" value="ARFGAP/RecO"/>
</dbReference>
<accession>A0A382FFA6</accession>
<dbReference type="Gene3D" id="1.20.1440.120">
    <property type="entry name" value="Recombination protein O, C-terminal domain"/>
    <property type="match status" value="1"/>
</dbReference>
<organism evidence="5">
    <name type="scientific">marine metagenome</name>
    <dbReference type="NCBI Taxonomy" id="408172"/>
    <lineage>
        <taxon>unclassified sequences</taxon>
        <taxon>metagenomes</taxon>
        <taxon>ecological metagenomes</taxon>
    </lineage>
</organism>
<evidence type="ECO:0000313" key="5">
    <source>
        <dbReference type="EMBL" id="SVB61650.1"/>
    </source>
</evidence>
<evidence type="ECO:0000256" key="1">
    <source>
        <dbReference type="ARBA" id="ARBA00007452"/>
    </source>
</evidence>
<reference evidence="5" key="1">
    <citation type="submission" date="2018-05" db="EMBL/GenBank/DDBJ databases">
        <authorList>
            <person name="Lanie J.A."/>
            <person name="Ng W.-L."/>
            <person name="Kazmierczak K.M."/>
            <person name="Andrzejewski T.M."/>
            <person name="Davidsen T.M."/>
            <person name="Wayne K.J."/>
            <person name="Tettelin H."/>
            <person name="Glass J.I."/>
            <person name="Rusch D."/>
            <person name="Podicherti R."/>
            <person name="Tsui H.-C.T."/>
            <person name="Winkler M.E."/>
        </authorList>
    </citation>
    <scope>NUCLEOTIDE SEQUENCE</scope>
</reference>
<dbReference type="InterPro" id="IPR003717">
    <property type="entry name" value="RecO"/>
</dbReference>
<dbReference type="Pfam" id="PF02565">
    <property type="entry name" value="RecO_C"/>
    <property type="match status" value="1"/>
</dbReference>
<dbReference type="PANTHER" id="PTHR33991:SF1">
    <property type="entry name" value="DNA REPAIR PROTEIN RECO"/>
    <property type="match status" value="1"/>
</dbReference>
<proteinExistence type="inferred from homology"/>
<dbReference type="AlphaFoldDB" id="A0A382FFA6"/>
<dbReference type="GO" id="GO:0006310">
    <property type="term" value="P:DNA recombination"/>
    <property type="evidence" value="ECO:0007669"/>
    <property type="project" value="UniProtKB-KW"/>
</dbReference>
<name>A0A382FFA6_9ZZZZ</name>
<protein>
    <recommendedName>
        <fullName evidence="2">DNA repair protein RecO</fullName>
    </recommendedName>
    <alternativeName>
        <fullName evidence="4">Recombination protein O</fullName>
    </alternativeName>
</protein>
<dbReference type="InterPro" id="IPR042242">
    <property type="entry name" value="RecO_C"/>
</dbReference>
<dbReference type="PANTHER" id="PTHR33991">
    <property type="entry name" value="DNA REPAIR PROTEIN RECO"/>
    <property type="match status" value="1"/>
</dbReference>
<dbReference type="GO" id="GO:0006302">
    <property type="term" value="P:double-strand break repair"/>
    <property type="evidence" value="ECO:0007669"/>
    <property type="project" value="TreeGrafter"/>
</dbReference>
<dbReference type="NCBIfam" id="TIGR00613">
    <property type="entry name" value="reco"/>
    <property type="match status" value="1"/>
</dbReference>
<sequence length="217" mass="25208">MAKGAKGPKKTNSAILEPINHIHVQYYHKNSREIQLLKEAAFIKYYSTIRKNLHRIILALTVVDMIDKCTLDSNPHPILYRLGWRVLDKLNDENQNQWKIFIFFLYHLSLRLGFMPNLSNCSKCNSKITKGGINKSTGELICVECISHTEIQIRNILILNKLINLHLDELDRLSIEKKDILDSIQLLDTFLSYHIEGSNKVKSMHMVRNILNDKKEL</sequence>
<evidence type="ECO:0000256" key="4">
    <source>
        <dbReference type="ARBA" id="ARBA00033409"/>
    </source>
</evidence>
<evidence type="ECO:0000256" key="2">
    <source>
        <dbReference type="ARBA" id="ARBA00021310"/>
    </source>
</evidence>
<dbReference type="Gene3D" id="2.40.50.140">
    <property type="entry name" value="Nucleic acid-binding proteins"/>
    <property type="match status" value="1"/>
</dbReference>
<dbReference type="EMBL" id="UINC01049634">
    <property type="protein sequence ID" value="SVB61650.1"/>
    <property type="molecule type" value="Genomic_DNA"/>
</dbReference>
<dbReference type="InterPro" id="IPR012340">
    <property type="entry name" value="NA-bd_OB-fold"/>
</dbReference>
<keyword evidence="3" id="KW-0233">DNA recombination</keyword>
<comment type="similarity">
    <text evidence="1">Belongs to the RecO family.</text>
</comment>
<dbReference type="SUPFAM" id="SSF57863">
    <property type="entry name" value="ArfGap/RecO-like zinc finger"/>
    <property type="match status" value="1"/>
</dbReference>
<evidence type="ECO:0000256" key="3">
    <source>
        <dbReference type="ARBA" id="ARBA00023172"/>
    </source>
</evidence>